<evidence type="ECO:0000256" key="1">
    <source>
        <dbReference type="ARBA" id="ARBA00022723"/>
    </source>
</evidence>
<evidence type="ECO:0000313" key="5">
    <source>
        <dbReference type="Proteomes" id="UP000807469"/>
    </source>
</evidence>
<dbReference type="InterPro" id="IPR051190">
    <property type="entry name" value="Baculoviral_IAP"/>
</dbReference>
<feature type="compositionally biased region" description="Polar residues" evidence="3">
    <location>
        <begin position="707"/>
        <end position="718"/>
    </location>
</feature>
<dbReference type="PROSITE" id="PS50143">
    <property type="entry name" value="BIR_REPEAT_2"/>
    <property type="match status" value="2"/>
</dbReference>
<organism evidence="4 5">
    <name type="scientific">Pholiota conissans</name>
    <dbReference type="NCBI Taxonomy" id="109636"/>
    <lineage>
        <taxon>Eukaryota</taxon>
        <taxon>Fungi</taxon>
        <taxon>Dikarya</taxon>
        <taxon>Basidiomycota</taxon>
        <taxon>Agaricomycotina</taxon>
        <taxon>Agaricomycetes</taxon>
        <taxon>Agaricomycetidae</taxon>
        <taxon>Agaricales</taxon>
        <taxon>Agaricineae</taxon>
        <taxon>Strophariaceae</taxon>
        <taxon>Pholiota</taxon>
    </lineage>
</organism>
<sequence length="903" mass="99225">MESMKARLSSYKKSKRVKNPDKPSSTITLKWPHPSDFKANPEALAEAGFYFDPAYDDPDNVTCFMCQKELGGWEADDDPFLLHWRKCGQHCCWASVRCGLVTELDASGRFTTADKTRYPTHKTMEKARLDTYSAGKGWIHDNTKGHGANSSAMARAGFVYTPQQSGDDLATCLYCNTSLSGWDEDDDPMEEHRKRASKSDIPCPFFSTAETSRSQSTKPPSRSQARPPSRSTSKSQYQDMVLPTKTFDGEDDESDAVEQIKPSKTAAKTPRKPRSTSSTTKKSTTKTPAKSRSTSRSGLKGVAEVEGEEGDVEVEPPATVKKKSRSKSVIRSDIQTEEDENIEAGPPPTVKKKPRSRSKSVARQVIEVGVDDDEDNVNDIQMEPPPVVKKKSKAKPKSKMEADSEVPTEQEEVRKTSRSKSRKPTQQTEDETEEDALPPKSSRAKSKVPVAADNEEPTRKPSRSKPKSSVAPSMTEEVPRKTSRAKPKSKAADSELDEPVLSANARPTKPPPQSEEAPKPPVKPKHQRTASKSKAKATVAVSDTESVERDEPVTAVLPKKKASSKSKQPAPAEPVDPDELVTTAVPKKKKASSKPKPSPPVEAADLFNDNVLLEDTNPPPSPQPSSKPSTTPELAPLFVPKRPTISATSSKPPSQSKKPASKPKPTPATPKPMKVVEITSDDETDGHASEKENKLKDSSQENKENTRISASNSQSSLQPGIAQPQFKTPSQPISRSGKSGKIPIIVETVQPLETTRLPSPPPVEPEQNNGDVSMHDIELNEDHQMDDIPAPSTPPRPTIKFTPPNTVMPNMDSQPDLGQPSTPPKVSQNIPGAAKTPPFMPPLARLPFTPLHSLTDQELDMTVEEWIRYQMDVEFDKFRRDGERELQQFKKKAEEVRRVIEGL</sequence>
<feature type="region of interest" description="Disordered" evidence="3">
    <location>
        <begin position="1"/>
        <end position="28"/>
    </location>
</feature>
<proteinExistence type="predicted"/>
<dbReference type="SUPFAM" id="SSF57924">
    <property type="entry name" value="Inhibitor of apoptosis (IAP) repeat"/>
    <property type="match status" value="2"/>
</dbReference>
<keyword evidence="5" id="KW-1185">Reference proteome</keyword>
<feature type="compositionally biased region" description="Acidic residues" evidence="3">
    <location>
        <begin position="305"/>
        <end position="314"/>
    </location>
</feature>
<evidence type="ECO:0000256" key="2">
    <source>
        <dbReference type="ARBA" id="ARBA00022833"/>
    </source>
</evidence>
<feature type="compositionally biased region" description="Basic and acidic residues" evidence="3">
    <location>
        <begin position="685"/>
        <end position="706"/>
    </location>
</feature>
<dbReference type="Pfam" id="PF00653">
    <property type="entry name" value="BIR"/>
    <property type="match status" value="2"/>
</dbReference>
<feature type="compositionally biased region" description="Low complexity" evidence="3">
    <location>
        <begin position="275"/>
        <end position="304"/>
    </location>
</feature>
<reference evidence="4" key="1">
    <citation type="submission" date="2020-11" db="EMBL/GenBank/DDBJ databases">
        <authorList>
            <consortium name="DOE Joint Genome Institute"/>
            <person name="Ahrendt S."/>
            <person name="Riley R."/>
            <person name="Andreopoulos W."/>
            <person name="Labutti K."/>
            <person name="Pangilinan J."/>
            <person name="Ruiz-Duenas F.J."/>
            <person name="Barrasa J.M."/>
            <person name="Sanchez-Garcia M."/>
            <person name="Camarero S."/>
            <person name="Miyauchi S."/>
            <person name="Serrano A."/>
            <person name="Linde D."/>
            <person name="Babiker R."/>
            <person name="Drula E."/>
            <person name="Ayuso-Fernandez I."/>
            <person name="Pacheco R."/>
            <person name="Padilla G."/>
            <person name="Ferreira P."/>
            <person name="Barriuso J."/>
            <person name="Kellner H."/>
            <person name="Castanera R."/>
            <person name="Alfaro M."/>
            <person name="Ramirez L."/>
            <person name="Pisabarro A.G."/>
            <person name="Kuo A."/>
            <person name="Tritt A."/>
            <person name="Lipzen A."/>
            <person name="He G."/>
            <person name="Yan M."/>
            <person name="Ng V."/>
            <person name="Cullen D."/>
            <person name="Martin F."/>
            <person name="Rosso M.-N."/>
            <person name="Henrissat B."/>
            <person name="Hibbett D."/>
            <person name="Martinez A.T."/>
            <person name="Grigoriev I.V."/>
        </authorList>
    </citation>
    <scope>NUCLEOTIDE SEQUENCE</scope>
    <source>
        <strain evidence="4">CIRM-BRFM 674</strain>
    </source>
</reference>
<dbReference type="PANTHER" id="PTHR46771">
    <property type="entry name" value="DETERIN"/>
    <property type="match status" value="1"/>
</dbReference>
<dbReference type="EMBL" id="MU155239">
    <property type="protein sequence ID" value="KAF9478254.1"/>
    <property type="molecule type" value="Genomic_DNA"/>
</dbReference>
<keyword evidence="2" id="KW-0862">Zinc</keyword>
<evidence type="ECO:0008006" key="6">
    <source>
        <dbReference type="Google" id="ProtNLM"/>
    </source>
</evidence>
<feature type="region of interest" description="Disordered" evidence="3">
    <location>
        <begin position="183"/>
        <end position="835"/>
    </location>
</feature>
<name>A0A9P6CZE5_9AGAR</name>
<dbReference type="Gene3D" id="1.10.1170.10">
    <property type="entry name" value="Inhibitor Of Apoptosis Protein (2mihbC-IAP-1), Chain A"/>
    <property type="match status" value="2"/>
</dbReference>
<evidence type="ECO:0000256" key="3">
    <source>
        <dbReference type="SAM" id="MobiDB-lite"/>
    </source>
</evidence>
<feature type="compositionally biased region" description="Polar residues" evidence="3">
    <location>
        <begin position="725"/>
        <end position="737"/>
    </location>
</feature>
<feature type="compositionally biased region" description="Basic and acidic residues" evidence="3">
    <location>
        <begin position="773"/>
        <end position="786"/>
    </location>
</feature>
<dbReference type="AlphaFoldDB" id="A0A9P6CZE5"/>
<gene>
    <name evidence="4" type="ORF">BDN70DRAFT_880217</name>
</gene>
<feature type="compositionally biased region" description="Low complexity" evidence="3">
    <location>
        <begin position="646"/>
        <end position="658"/>
    </location>
</feature>
<evidence type="ECO:0000313" key="4">
    <source>
        <dbReference type="EMBL" id="KAF9478254.1"/>
    </source>
</evidence>
<dbReference type="CDD" id="cd00022">
    <property type="entry name" value="BIR"/>
    <property type="match status" value="2"/>
</dbReference>
<feature type="compositionally biased region" description="Basic residues" evidence="3">
    <location>
        <begin position="388"/>
        <end position="397"/>
    </location>
</feature>
<dbReference type="InterPro" id="IPR001370">
    <property type="entry name" value="BIR_rpt"/>
</dbReference>
<dbReference type="GO" id="GO:0046872">
    <property type="term" value="F:metal ion binding"/>
    <property type="evidence" value="ECO:0007669"/>
    <property type="project" value="UniProtKB-KW"/>
</dbReference>
<feature type="compositionally biased region" description="Basic residues" evidence="3">
    <location>
        <begin position="522"/>
        <end position="535"/>
    </location>
</feature>
<dbReference type="SMART" id="SM00238">
    <property type="entry name" value="BIR"/>
    <property type="match status" value="2"/>
</dbReference>
<feature type="compositionally biased region" description="Basic residues" evidence="3">
    <location>
        <begin position="350"/>
        <end position="360"/>
    </location>
</feature>
<feature type="compositionally biased region" description="Low complexity" evidence="3">
    <location>
        <begin position="219"/>
        <end position="231"/>
    </location>
</feature>
<dbReference type="OrthoDB" id="2196114at2759"/>
<feature type="compositionally biased region" description="Polar residues" evidence="3">
    <location>
        <begin position="208"/>
        <end position="218"/>
    </location>
</feature>
<dbReference type="Proteomes" id="UP000807469">
    <property type="component" value="Unassembled WGS sequence"/>
</dbReference>
<comment type="caution">
    <text evidence="4">The sequence shown here is derived from an EMBL/GenBank/DDBJ whole genome shotgun (WGS) entry which is preliminary data.</text>
</comment>
<accession>A0A9P6CZE5</accession>
<keyword evidence="1" id="KW-0479">Metal-binding</keyword>
<dbReference type="PANTHER" id="PTHR46771:SF5">
    <property type="entry name" value="DETERIN"/>
    <property type="match status" value="1"/>
</dbReference>
<protein>
    <recommendedName>
        <fullName evidence="6">Protein bir1</fullName>
    </recommendedName>
</protein>
<feature type="compositionally biased region" description="Polar residues" evidence="3">
    <location>
        <begin position="803"/>
        <end position="813"/>
    </location>
</feature>